<dbReference type="Gramene" id="TKW23674">
    <property type="protein sequence ID" value="TKW23674"/>
    <property type="gene ID" value="SEVIR_3G002133v2"/>
</dbReference>
<feature type="chain" id="PRO_5020367762" evidence="1">
    <location>
        <begin position="16"/>
        <end position="57"/>
    </location>
</feature>
<reference evidence="2" key="1">
    <citation type="submission" date="2019-03" db="EMBL/GenBank/DDBJ databases">
        <title>WGS assembly of Setaria viridis.</title>
        <authorList>
            <person name="Huang P."/>
            <person name="Jenkins J."/>
            <person name="Grimwood J."/>
            <person name="Barry K."/>
            <person name="Healey A."/>
            <person name="Mamidi S."/>
            <person name="Sreedasyam A."/>
            <person name="Shu S."/>
            <person name="Feldman M."/>
            <person name="Wu J."/>
            <person name="Yu Y."/>
            <person name="Chen C."/>
            <person name="Johnson J."/>
            <person name="Rokhsar D."/>
            <person name="Baxter I."/>
            <person name="Schmutz J."/>
            <person name="Brutnell T."/>
            <person name="Kellogg E."/>
        </authorList>
    </citation>
    <scope>NUCLEOTIDE SEQUENCE [LARGE SCALE GENOMIC DNA]</scope>
</reference>
<organism evidence="2 3">
    <name type="scientific">Setaria viridis</name>
    <name type="common">Green bristlegrass</name>
    <name type="synonym">Setaria italica subsp. viridis</name>
    <dbReference type="NCBI Taxonomy" id="4556"/>
    <lineage>
        <taxon>Eukaryota</taxon>
        <taxon>Viridiplantae</taxon>
        <taxon>Streptophyta</taxon>
        <taxon>Embryophyta</taxon>
        <taxon>Tracheophyta</taxon>
        <taxon>Spermatophyta</taxon>
        <taxon>Magnoliopsida</taxon>
        <taxon>Liliopsida</taxon>
        <taxon>Poales</taxon>
        <taxon>Poaceae</taxon>
        <taxon>PACMAD clade</taxon>
        <taxon>Panicoideae</taxon>
        <taxon>Panicodae</taxon>
        <taxon>Paniceae</taxon>
        <taxon>Cenchrinae</taxon>
        <taxon>Setaria</taxon>
    </lineage>
</organism>
<dbReference type="Proteomes" id="UP000298652">
    <property type="component" value="Chromosome 3"/>
</dbReference>
<feature type="signal peptide" evidence="1">
    <location>
        <begin position="1"/>
        <end position="15"/>
    </location>
</feature>
<dbReference type="EMBL" id="CM016554">
    <property type="protein sequence ID" value="TKW23674.1"/>
    <property type="molecule type" value="Genomic_DNA"/>
</dbReference>
<sequence length="57" mass="6652">MLMFIYPLLLRCIDSFYFSTVKCCIPVLIEIDDLALSPPDVEVPYLFFVLLNYAFLL</sequence>
<protein>
    <submittedName>
        <fullName evidence="2">Uncharacterized protein</fullName>
    </submittedName>
</protein>
<dbReference type="AlphaFoldDB" id="A0A4U6V6P6"/>
<keyword evidence="3" id="KW-1185">Reference proteome</keyword>
<name>A0A4U6V6P6_SETVI</name>
<evidence type="ECO:0000313" key="3">
    <source>
        <dbReference type="Proteomes" id="UP000298652"/>
    </source>
</evidence>
<evidence type="ECO:0000313" key="2">
    <source>
        <dbReference type="EMBL" id="TKW23674.1"/>
    </source>
</evidence>
<evidence type="ECO:0000256" key="1">
    <source>
        <dbReference type="SAM" id="SignalP"/>
    </source>
</evidence>
<proteinExistence type="predicted"/>
<gene>
    <name evidence="2" type="ORF">SEVIR_3G002133v2</name>
</gene>
<accession>A0A4U6V6P6</accession>
<keyword evidence="1" id="KW-0732">Signal</keyword>